<reference evidence="2 3" key="1">
    <citation type="submission" date="2019-10" db="EMBL/GenBank/DDBJ databases">
        <title>Nocardia macrotermitis sp. nov. and Nocardia aurantia sp. nov., isolated from the gut of fungus growing-termite Macrotermes natalensis.</title>
        <authorList>
            <person name="Benndorf R."/>
            <person name="Schwitalla J."/>
            <person name="Martin K."/>
            <person name="De Beer W."/>
            <person name="Kaster A.-K."/>
            <person name="Vollmers J."/>
            <person name="Poulsen M."/>
            <person name="Beemelmanns C."/>
        </authorList>
    </citation>
    <scope>NUCLEOTIDE SEQUENCE [LARGE SCALE GENOMIC DNA]</scope>
    <source>
        <strain evidence="2 3">RB56</strain>
    </source>
</reference>
<dbReference type="InterPro" id="IPR000801">
    <property type="entry name" value="Esterase-like"/>
</dbReference>
<dbReference type="PANTHER" id="PTHR48098:SF1">
    <property type="entry name" value="DIACYLGLYCEROL ACYLTRANSFERASE_MYCOLYLTRANSFERASE AG85A"/>
    <property type="match status" value="1"/>
</dbReference>
<keyword evidence="1" id="KW-1133">Transmembrane helix</keyword>
<evidence type="ECO:0000313" key="3">
    <source>
        <dbReference type="Proteomes" id="UP000431401"/>
    </source>
</evidence>
<keyword evidence="2" id="KW-0012">Acyltransferase</keyword>
<dbReference type="AlphaFoldDB" id="A0A7K0DNG6"/>
<keyword evidence="3" id="KW-1185">Reference proteome</keyword>
<dbReference type="GO" id="GO:0050348">
    <property type="term" value="F:trehalose O-mycolyltransferase activity"/>
    <property type="evidence" value="ECO:0007669"/>
    <property type="project" value="UniProtKB-EC"/>
</dbReference>
<dbReference type="EC" id="2.3.1.122" evidence="2"/>
<dbReference type="Gene3D" id="3.40.50.1820">
    <property type="entry name" value="alpha/beta hydrolase"/>
    <property type="match status" value="1"/>
</dbReference>
<dbReference type="PANTHER" id="PTHR48098">
    <property type="entry name" value="ENTEROCHELIN ESTERASE-RELATED"/>
    <property type="match status" value="1"/>
</dbReference>
<proteinExistence type="predicted"/>
<name>A0A7K0DNG6_9NOCA</name>
<dbReference type="InterPro" id="IPR029058">
    <property type="entry name" value="AB_hydrolase_fold"/>
</dbReference>
<dbReference type="Pfam" id="PF00756">
    <property type="entry name" value="Esterase"/>
    <property type="match status" value="1"/>
</dbReference>
<protein>
    <submittedName>
        <fullName evidence="2">Diacylglycerol acyltransferase/mycolyltransferase Ag85C</fullName>
        <ecNumber evidence="2">2.3.1.122</ecNumber>
    </submittedName>
</protein>
<keyword evidence="1" id="KW-0472">Membrane</keyword>
<accession>A0A7K0DNG6</accession>
<comment type="caution">
    <text evidence="2">The sequence shown here is derived from an EMBL/GenBank/DDBJ whole genome shotgun (WGS) entry which is preliminary data.</text>
</comment>
<gene>
    <name evidence="2" type="primary">fbpC_2</name>
    <name evidence="2" type="ORF">NRB56_24910</name>
</gene>
<organism evidence="2 3">
    <name type="scientific">Nocardia aurantia</name>
    <dbReference type="NCBI Taxonomy" id="2585199"/>
    <lineage>
        <taxon>Bacteria</taxon>
        <taxon>Bacillati</taxon>
        <taxon>Actinomycetota</taxon>
        <taxon>Actinomycetes</taxon>
        <taxon>Mycobacteriales</taxon>
        <taxon>Nocardiaceae</taxon>
        <taxon>Nocardia</taxon>
    </lineage>
</organism>
<keyword evidence="2" id="KW-0808">Transferase</keyword>
<dbReference type="SUPFAM" id="SSF53474">
    <property type="entry name" value="alpha/beta-Hydrolases"/>
    <property type="match status" value="1"/>
</dbReference>
<evidence type="ECO:0000256" key="1">
    <source>
        <dbReference type="SAM" id="Phobius"/>
    </source>
</evidence>
<dbReference type="InterPro" id="IPR050583">
    <property type="entry name" value="Mycobacterial_A85_antigen"/>
</dbReference>
<sequence>MRVRWIRERVAAEGEREGRPGGGNGGRVRRLVRGLAGFALAVALPAVLAIGGAPVTKAAFSQDGFDFWVDSSMGPIKSRIFRAADGNTGRVLYALDGLRARDDLSGWEIDTDVPRLVSQYNINIVMPVGGQSSFYSDWAAASNTNGQAKPYAWETFLTQDLPNAMRDRLGFSPVGNAVMGLSMGGSAAVTLAAYHPEQFKYAAAYSGYLNPSGLGMREALRLALMDAGGYNIDAMWGFPWDPRWTRNDPTHEVNLLRANGTRLWVSSGNGIPGQRDQINAPMDLFHLVNAQVLEAVALGNTKAFQASWDGGGPGNATFDYTPVGVHSWHYWTDEVVKMLPDLNEHL</sequence>
<dbReference type="EMBL" id="WEGI01000005">
    <property type="protein sequence ID" value="MQY26912.1"/>
    <property type="molecule type" value="Genomic_DNA"/>
</dbReference>
<keyword evidence="1" id="KW-0812">Transmembrane</keyword>
<feature type="transmembrane region" description="Helical" evidence="1">
    <location>
        <begin position="35"/>
        <end position="55"/>
    </location>
</feature>
<dbReference type="Proteomes" id="UP000431401">
    <property type="component" value="Unassembled WGS sequence"/>
</dbReference>
<evidence type="ECO:0000313" key="2">
    <source>
        <dbReference type="EMBL" id="MQY26912.1"/>
    </source>
</evidence>